<dbReference type="AlphaFoldDB" id="L8GR84"/>
<evidence type="ECO:0000313" key="5">
    <source>
        <dbReference type="EMBL" id="ELR15505.1"/>
    </source>
</evidence>
<name>L8GR84_ACACF</name>
<dbReference type="InterPro" id="IPR050511">
    <property type="entry name" value="AMPK_gamma/SDS23_families"/>
</dbReference>
<dbReference type="Proteomes" id="UP000011083">
    <property type="component" value="Unassembled WGS sequence"/>
</dbReference>
<sequence length="292" mass="32011">MLSLPVQAKDSVDVIGFVDVLDVLTHIVRLCSEGKTHPEADEAFENTIMMYQKGFNFASTPVSAIIDSSSRDPLVPVYGRGTLAQLIEEAFSRGVHRVPVYNRASTVVTNIISQSDIIKFIMGKMDEAGNPEAVLGSLMGKTVDELRLGTKPVVSMSGDLPAFKALQLMVRSRVSAVAVVDKVGQLMADFSATEVRGLSVDNFPSLRKPVITFLEQSRSRIGRAECYPFSTPIICTGDTPIETVFLKLHMHGLHRLWIVDEMARPLGVITLTDMMRLLLPPQEPLASTPLNM</sequence>
<dbReference type="KEGG" id="acan:ACA1_163310"/>
<feature type="domain" description="CBS" evidence="4">
    <location>
        <begin position="228"/>
        <end position="287"/>
    </location>
</feature>
<evidence type="ECO:0000259" key="4">
    <source>
        <dbReference type="PROSITE" id="PS51371"/>
    </source>
</evidence>
<keyword evidence="2 3" id="KW-0129">CBS domain</keyword>
<dbReference type="EMBL" id="KB008026">
    <property type="protein sequence ID" value="ELR15505.1"/>
    <property type="molecule type" value="Genomic_DNA"/>
</dbReference>
<feature type="domain" description="CBS" evidence="4">
    <location>
        <begin position="149"/>
        <end position="205"/>
    </location>
</feature>
<proteinExistence type="predicted"/>
<dbReference type="PROSITE" id="PS51371">
    <property type="entry name" value="CBS"/>
    <property type="match status" value="2"/>
</dbReference>
<dbReference type="PANTHER" id="PTHR13780">
    <property type="entry name" value="AMP-ACTIVATED PROTEIN KINASE, GAMMA REGULATORY SUBUNIT"/>
    <property type="match status" value="1"/>
</dbReference>
<dbReference type="OMA" id="CHRSHYF"/>
<evidence type="ECO:0000256" key="3">
    <source>
        <dbReference type="PROSITE-ProRule" id="PRU00703"/>
    </source>
</evidence>
<dbReference type="InterPro" id="IPR046342">
    <property type="entry name" value="CBS_dom_sf"/>
</dbReference>
<protein>
    <submittedName>
        <fullName evidence="5">CBS domain containing protein</fullName>
    </submittedName>
</protein>
<dbReference type="CDD" id="cd02205">
    <property type="entry name" value="CBS_pair_SF"/>
    <property type="match status" value="1"/>
</dbReference>
<organism evidence="5 6">
    <name type="scientific">Acanthamoeba castellanii (strain ATCC 30010 / Neff)</name>
    <dbReference type="NCBI Taxonomy" id="1257118"/>
    <lineage>
        <taxon>Eukaryota</taxon>
        <taxon>Amoebozoa</taxon>
        <taxon>Discosea</taxon>
        <taxon>Longamoebia</taxon>
        <taxon>Centramoebida</taxon>
        <taxon>Acanthamoebidae</taxon>
        <taxon>Acanthamoeba</taxon>
    </lineage>
</organism>
<dbReference type="OrthoDB" id="449052at2759"/>
<dbReference type="SMART" id="SM00116">
    <property type="entry name" value="CBS"/>
    <property type="match status" value="3"/>
</dbReference>
<dbReference type="STRING" id="1257118.L8GR84"/>
<dbReference type="Pfam" id="PF00571">
    <property type="entry name" value="CBS"/>
    <property type="match status" value="3"/>
</dbReference>
<evidence type="ECO:0000313" key="6">
    <source>
        <dbReference type="Proteomes" id="UP000011083"/>
    </source>
</evidence>
<gene>
    <name evidence="5" type="ORF">ACA1_163310</name>
</gene>
<dbReference type="VEuPathDB" id="AmoebaDB:ACA1_163310"/>
<dbReference type="PANTHER" id="PTHR13780:SF128">
    <property type="entry name" value="CBS DOMAIN-CONTAINING PROTEIN"/>
    <property type="match status" value="1"/>
</dbReference>
<dbReference type="InterPro" id="IPR000644">
    <property type="entry name" value="CBS_dom"/>
</dbReference>
<dbReference type="RefSeq" id="XP_004337518.1">
    <property type="nucleotide sequence ID" value="XM_004337470.1"/>
</dbReference>
<dbReference type="SUPFAM" id="SSF54631">
    <property type="entry name" value="CBS-domain pair"/>
    <property type="match status" value="2"/>
</dbReference>
<evidence type="ECO:0000256" key="2">
    <source>
        <dbReference type="ARBA" id="ARBA00023122"/>
    </source>
</evidence>
<dbReference type="Gene3D" id="3.10.580.10">
    <property type="entry name" value="CBS-domain"/>
    <property type="match status" value="2"/>
</dbReference>
<keyword evidence="1" id="KW-0677">Repeat</keyword>
<dbReference type="GeneID" id="14916175"/>
<keyword evidence="6" id="KW-1185">Reference proteome</keyword>
<evidence type="ECO:0000256" key="1">
    <source>
        <dbReference type="ARBA" id="ARBA00022737"/>
    </source>
</evidence>
<reference evidence="5 6" key="1">
    <citation type="journal article" date="2013" name="Genome Biol.">
        <title>Genome of Acanthamoeba castellanii highlights extensive lateral gene transfer and early evolution of tyrosine kinase signaling.</title>
        <authorList>
            <person name="Clarke M."/>
            <person name="Lohan A.J."/>
            <person name="Liu B."/>
            <person name="Lagkouvardos I."/>
            <person name="Roy S."/>
            <person name="Zafar N."/>
            <person name="Bertelli C."/>
            <person name="Schilde C."/>
            <person name="Kianianmomeni A."/>
            <person name="Burglin T.R."/>
            <person name="Frech C."/>
            <person name="Turcotte B."/>
            <person name="Kopec K.O."/>
            <person name="Synnott J.M."/>
            <person name="Choo C."/>
            <person name="Paponov I."/>
            <person name="Finkler A."/>
            <person name="Soon Heng Tan C."/>
            <person name="Hutchins A.P."/>
            <person name="Weinmeier T."/>
            <person name="Rattei T."/>
            <person name="Chu J.S."/>
            <person name="Gimenez G."/>
            <person name="Irimia M."/>
            <person name="Rigden D.J."/>
            <person name="Fitzpatrick D.A."/>
            <person name="Lorenzo-Morales J."/>
            <person name="Bateman A."/>
            <person name="Chiu C.H."/>
            <person name="Tang P."/>
            <person name="Hegemann P."/>
            <person name="Fromm H."/>
            <person name="Raoult D."/>
            <person name="Greub G."/>
            <person name="Miranda-Saavedra D."/>
            <person name="Chen N."/>
            <person name="Nash P."/>
            <person name="Ginger M.L."/>
            <person name="Horn M."/>
            <person name="Schaap P."/>
            <person name="Caler L."/>
            <person name="Loftus B."/>
        </authorList>
    </citation>
    <scope>NUCLEOTIDE SEQUENCE [LARGE SCALE GENOMIC DNA]</scope>
    <source>
        <strain evidence="5 6">Neff</strain>
    </source>
</reference>
<accession>L8GR84</accession>